<dbReference type="CDD" id="cd15496">
    <property type="entry name" value="PHD_PHF7_G2E3_like"/>
    <property type="match status" value="1"/>
</dbReference>
<feature type="compositionally biased region" description="Polar residues" evidence="10">
    <location>
        <begin position="856"/>
        <end position="871"/>
    </location>
</feature>
<evidence type="ECO:0000256" key="8">
    <source>
        <dbReference type="ARBA" id="ARBA00023242"/>
    </source>
</evidence>
<name>E2BR02_HARSA</name>
<dbReference type="PROSITE" id="PS50089">
    <property type="entry name" value="ZF_RING_2"/>
    <property type="match status" value="1"/>
</dbReference>
<dbReference type="InterPro" id="IPR059102">
    <property type="entry name" value="PHD_PHF7/G2E3-like"/>
</dbReference>
<dbReference type="InterPro" id="IPR011011">
    <property type="entry name" value="Znf_FYVE_PHD"/>
</dbReference>
<feature type="compositionally biased region" description="Polar residues" evidence="10">
    <location>
        <begin position="410"/>
        <end position="422"/>
    </location>
</feature>
<feature type="region of interest" description="Disordered" evidence="10">
    <location>
        <begin position="856"/>
        <end position="890"/>
    </location>
</feature>
<evidence type="ECO:0000259" key="11">
    <source>
        <dbReference type="PROSITE" id="PS50089"/>
    </source>
</evidence>
<evidence type="ECO:0000259" key="12">
    <source>
        <dbReference type="PROSITE" id="PS51805"/>
    </source>
</evidence>
<dbReference type="InterPro" id="IPR051188">
    <property type="entry name" value="PHD-type_Zinc_Finger"/>
</dbReference>
<dbReference type="InterPro" id="IPR001841">
    <property type="entry name" value="Znf_RING"/>
</dbReference>
<feature type="domain" description="RING-type" evidence="11">
    <location>
        <begin position="154"/>
        <end position="203"/>
    </location>
</feature>
<evidence type="ECO:0000256" key="9">
    <source>
        <dbReference type="PROSITE-ProRule" id="PRU00175"/>
    </source>
</evidence>
<comment type="pathway">
    <text evidence="2">Protein modification; protein ubiquitination.</text>
</comment>
<reference evidence="13 14" key="1">
    <citation type="journal article" date="2010" name="Science">
        <title>Genomic comparison of the ants Camponotus floridanus and Harpegnathos saltator.</title>
        <authorList>
            <person name="Bonasio R."/>
            <person name="Zhang G."/>
            <person name="Ye C."/>
            <person name="Mutti N.S."/>
            <person name="Fang X."/>
            <person name="Qin N."/>
            <person name="Donahue G."/>
            <person name="Yang P."/>
            <person name="Li Q."/>
            <person name="Li C."/>
            <person name="Zhang P."/>
            <person name="Huang Z."/>
            <person name="Berger S.L."/>
            <person name="Reinberg D."/>
            <person name="Wang J."/>
            <person name="Liebig J."/>
        </authorList>
    </citation>
    <scope>NUCLEOTIDE SEQUENCE [LARGE SCALE GENOMIC DNA]</scope>
    <source>
        <strain evidence="13 14">R22 G/1</strain>
    </source>
</reference>
<feature type="region of interest" description="Disordered" evidence="10">
    <location>
        <begin position="1089"/>
        <end position="1108"/>
    </location>
</feature>
<evidence type="ECO:0000313" key="13">
    <source>
        <dbReference type="EMBL" id="EFN81878.1"/>
    </source>
</evidence>
<dbReference type="Proteomes" id="UP000008237">
    <property type="component" value="Unassembled WGS sequence"/>
</dbReference>
<dbReference type="OrthoDB" id="512616at2759"/>
<dbReference type="STRING" id="610380.E2BR02"/>
<keyword evidence="7" id="KW-0862">Zinc</keyword>
<dbReference type="GO" id="GO:0008270">
    <property type="term" value="F:zinc ion binding"/>
    <property type="evidence" value="ECO:0007669"/>
    <property type="project" value="UniProtKB-KW"/>
</dbReference>
<evidence type="ECO:0000256" key="4">
    <source>
        <dbReference type="ARBA" id="ARBA00022723"/>
    </source>
</evidence>
<proteinExistence type="predicted"/>
<evidence type="ECO:0000256" key="7">
    <source>
        <dbReference type="ARBA" id="ARBA00022833"/>
    </source>
</evidence>
<dbReference type="PANTHER" id="PTHR12420:SF42">
    <property type="entry name" value="G2_M PHASE-SPECIFIC E3 UBIQUITIN-PROTEIN LIGASE"/>
    <property type="match status" value="1"/>
</dbReference>
<evidence type="ECO:0000256" key="6">
    <source>
        <dbReference type="ARBA" id="ARBA00022786"/>
    </source>
</evidence>
<dbReference type="EMBL" id="GL449865">
    <property type="protein sequence ID" value="EFN81878.1"/>
    <property type="molecule type" value="Genomic_DNA"/>
</dbReference>
<feature type="compositionally biased region" description="Low complexity" evidence="10">
    <location>
        <begin position="395"/>
        <end position="404"/>
    </location>
</feature>
<dbReference type="CDD" id="cd15669">
    <property type="entry name" value="ePHD_PHF7_G2E3_like"/>
    <property type="match status" value="1"/>
</dbReference>
<feature type="region of interest" description="Disordered" evidence="10">
    <location>
        <begin position="306"/>
        <end position="338"/>
    </location>
</feature>
<feature type="compositionally biased region" description="Basic and acidic residues" evidence="10">
    <location>
        <begin position="925"/>
        <end position="952"/>
    </location>
</feature>
<feature type="compositionally biased region" description="Low complexity" evidence="10">
    <location>
        <begin position="310"/>
        <end position="320"/>
    </location>
</feature>
<dbReference type="InterPro" id="IPR042013">
    <property type="entry name" value="PHF7/G2E3_ePHD"/>
</dbReference>
<dbReference type="PROSITE" id="PS51805">
    <property type="entry name" value="EPHD"/>
    <property type="match status" value="1"/>
</dbReference>
<feature type="region of interest" description="Disordered" evidence="10">
    <location>
        <begin position="911"/>
        <end position="969"/>
    </location>
</feature>
<feature type="region of interest" description="Disordered" evidence="10">
    <location>
        <begin position="1187"/>
        <end position="1207"/>
    </location>
</feature>
<dbReference type="InterPro" id="IPR013083">
    <property type="entry name" value="Znf_RING/FYVE/PHD"/>
</dbReference>
<keyword evidence="4" id="KW-0479">Metal-binding</keyword>
<feature type="compositionally biased region" description="Polar residues" evidence="10">
    <location>
        <begin position="485"/>
        <end position="504"/>
    </location>
</feature>
<dbReference type="SUPFAM" id="SSF57903">
    <property type="entry name" value="FYVE/PHD zinc finger"/>
    <property type="match status" value="1"/>
</dbReference>
<keyword evidence="3" id="KW-0808">Transferase</keyword>
<feature type="compositionally biased region" description="Polar residues" evidence="10">
    <location>
        <begin position="880"/>
        <end position="890"/>
    </location>
</feature>
<dbReference type="PANTHER" id="PTHR12420">
    <property type="entry name" value="PHD FINGER PROTEIN"/>
    <property type="match status" value="1"/>
</dbReference>
<accession>E2BR02</accession>
<keyword evidence="5 9" id="KW-0863">Zinc-finger</keyword>
<protein>
    <submittedName>
        <fullName evidence="13">G2/M phase-specific E3 ubiquitin-protein ligase</fullName>
    </submittedName>
</protein>
<feature type="region of interest" description="Disordered" evidence="10">
    <location>
        <begin position="347"/>
        <end position="366"/>
    </location>
</feature>
<dbReference type="Gene3D" id="3.30.40.10">
    <property type="entry name" value="Zinc/RING finger domain, C3HC4 (zinc finger)"/>
    <property type="match status" value="2"/>
</dbReference>
<evidence type="ECO:0000256" key="5">
    <source>
        <dbReference type="ARBA" id="ARBA00022771"/>
    </source>
</evidence>
<evidence type="ECO:0000313" key="14">
    <source>
        <dbReference type="Proteomes" id="UP000008237"/>
    </source>
</evidence>
<evidence type="ECO:0000256" key="3">
    <source>
        <dbReference type="ARBA" id="ARBA00022679"/>
    </source>
</evidence>
<sequence>MSATKRNSTSSTTTASSSKVCCFCNLAEDNELEYGKFYEQDGIVTHYYCLLLSSNMEQKGNDDEGILGFLAEDIHKELRRGKKLICSYCKRIGATLGCCNLKCKRIFHFPCGLKAGSLHQFFGEFKSFCVNHRPKQKIDEYVLKQISTLNDILCYICYDRANPKDLMETLWAPCCKKDAWFHRKCVQQLALSAGYFFKCPLCNNKKDFQNAMLQHGIFIPSQDASWELVPNAFEELLYRHDQCDAIICLCPKGRKHTSSNAKWELVLCRICGSQGIHMACGKLKWANPIWECAECTSILCNPTDHENTRSGDSSDSSSLSRDSDTEESDSDISVGTDFPVLCSLPSPSSSSTMINSSFKSRPGPRSFKLQQQLKASSGMLDSLMDMSCASAPISTAATKSTTSTDKVSKENNVQKNKVNDSLQTKKDHCERKKNFSSNIMKSQPDSNKNIIITIESDDDDDVEIIALQRKISIPTVQIAWANMFSSSKPDNSNNLTENSTTKSISEVDPLKTEDTVQSNAKEVSKKCDSIKESNVSISKSKITISKQPDVPAMLKPTQVAISSKNDDLKISPVNSSSVMNIKITNVTSVPPEIFASVPDVGLDKDVTWLQSDTVGMSSVVDKLGKPLDKWFAVQQSSPTTMKRSMHEEGNSLRRFDVIASSVVDSSCKRIRGENSDKTFRNTVLCDTRWEQSQRTEFKVAPSTEIREITENTAKRLASSSTISSPSLNIDQKNDISMQAGTCTPDATYAAIESNHHTKKSDSVPKIAMQHAENGPVKLYTPVIQSGTQIYYSVPSSSIFYTQSISSRMSRETESTTTTSYAMTSNDVVRPPVIHNTATISNRQSVVIRPINIDTVNTNNSQQTKGSCNQQAGLPKEKTTDNLPASNGTSSKIVAGPILLLRQPDVPVSLRPQRLPEQQTRSIHQKSLEQKPTKEETHRDSQESEKTSKDPLMRENPATYNKIKPSIAMQELGERPFSSQTQYEALSSPDHVNNDIFANCLIEDRTEYTADAMAVVIHDDAKENLDPVSRTAPNTVTSSNINLINANGVDATNDTWQNSSEHDAQTCLIRSNINSNALDRAICNTIIDNNTEKDNDRSQNSRVENREGVQRKQFVCNPSTPVAESSWLSHRRTIYSINSDLNIVRTNKNVEKILQNNVTVMTNRHSDDSRTTDNSPTSHLHNFSYVRTNRRKSKSQHSDQTDVAKLQTQDQNVPNIIFNEHSISNRQIGACNSSQLIHCMASCDDENNYDYDDSNVRVSIDLHKIQNLIDSKPELFLSDEEDNDSESNRRRRRCISRLRGANDYTQLQAKFHDTENNDNVRHSSLRNDDLQKLSQTSVIEARGTLYSNANIFNRFRKRERETRYFDKRNR</sequence>
<dbReference type="SMART" id="SM00249">
    <property type="entry name" value="PHD"/>
    <property type="match status" value="3"/>
</dbReference>
<dbReference type="Pfam" id="PF26054">
    <property type="entry name" value="PHD_G2E3"/>
    <property type="match status" value="1"/>
</dbReference>
<keyword evidence="6" id="KW-0833">Ubl conjugation pathway</keyword>
<keyword evidence="8" id="KW-0539">Nucleus</keyword>
<feature type="region of interest" description="Disordered" evidence="10">
    <location>
        <begin position="395"/>
        <end position="442"/>
    </location>
</feature>
<dbReference type="InParanoid" id="E2BR02"/>
<comment type="subcellular location">
    <subcellularLocation>
        <location evidence="1">Nucleus</location>
    </subcellularLocation>
</comment>
<dbReference type="InterPro" id="IPR001965">
    <property type="entry name" value="Znf_PHD"/>
</dbReference>
<dbReference type="Pfam" id="PF13771">
    <property type="entry name" value="zf-HC5HC2H"/>
    <property type="match status" value="1"/>
</dbReference>
<gene>
    <name evidence="13" type="ORF">EAI_04534</name>
</gene>
<evidence type="ECO:0000256" key="1">
    <source>
        <dbReference type="ARBA" id="ARBA00004123"/>
    </source>
</evidence>
<keyword evidence="14" id="KW-1185">Reference proteome</keyword>
<dbReference type="GO" id="GO:0005634">
    <property type="term" value="C:nucleus"/>
    <property type="evidence" value="ECO:0007669"/>
    <property type="project" value="UniProtKB-SubCell"/>
</dbReference>
<feature type="compositionally biased region" description="Low complexity" evidence="10">
    <location>
        <begin position="347"/>
        <end position="360"/>
    </location>
</feature>
<evidence type="ECO:0000256" key="10">
    <source>
        <dbReference type="SAM" id="MobiDB-lite"/>
    </source>
</evidence>
<evidence type="ECO:0000256" key="2">
    <source>
        <dbReference type="ARBA" id="ARBA00004906"/>
    </source>
</evidence>
<feature type="compositionally biased region" description="Basic and acidic residues" evidence="10">
    <location>
        <begin position="423"/>
        <end position="433"/>
    </location>
</feature>
<organism evidence="14">
    <name type="scientific">Harpegnathos saltator</name>
    <name type="common">Jerdon's jumping ant</name>
    <dbReference type="NCBI Taxonomy" id="610380"/>
    <lineage>
        <taxon>Eukaryota</taxon>
        <taxon>Metazoa</taxon>
        <taxon>Ecdysozoa</taxon>
        <taxon>Arthropoda</taxon>
        <taxon>Hexapoda</taxon>
        <taxon>Insecta</taxon>
        <taxon>Pterygota</taxon>
        <taxon>Neoptera</taxon>
        <taxon>Endopterygota</taxon>
        <taxon>Hymenoptera</taxon>
        <taxon>Apocrita</taxon>
        <taxon>Aculeata</taxon>
        <taxon>Formicoidea</taxon>
        <taxon>Formicidae</taxon>
        <taxon>Ponerinae</taxon>
        <taxon>Ponerini</taxon>
        <taxon>Harpegnathos</taxon>
    </lineage>
</organism>
<dbReference type="InterPro" id="IPR034732">
    <property type="entry name" value="EPHD"/>
</dbReference>
<feature type="domain" description="PHD-type" evidence="12">
    <location>
        <begin position="18"/>
        <end position="133"/>
    </location>
</feature>
<dbReference type="GO" id="GO:0016740">
    <property type="term" value="F:transferase activity"/>
    <property type="evidence" value="ECO:0007669"/>
    <property type="project" value="UniProtKB-KW"/>
</dbReference>
<feature type="region of interest" description="Disordered" evidence="10">
    <location>
        <begin position="485"/>
        <end position="505"/>
    </location>
</feature>